<dbReference type="GO" id="GO:0005634">
    <property type="term" value="C:nucleus"/>
    <property type="evidence" value="ECO:0007669"/>
    <property type="project" value="UniProtKB-SubCell"/>
</dbReference>
<dbReference type="Proteomes" id="UP000008672">
    <property type="component" value="Unassembled WGS sequence"/>
</dbReference>
<dbReference type="InterPro" id="IPR013087">
    <property type="entry name" value="Znf_C2H2_type"/>
</dbReference>
<dbReference type="OMA" id="ACAERPY"/>
<keyword evidence="4 10" id="KW-0863">Zinc-finger</keyword>
<organism evidence="13 14">
    <name type="scientific">Latimeria chalumnae</name>
    <name type="common">Coelacanth</name>
    <dbReference type="NCBI Taxonomy" id="7897"/>
    <lineage>
        <taxon>Eukaryota</taxon>
        <taxon>Metazoa</taxon>
        <taxon>Chordata</taxon>
        <taxon>Craniata</taxon>
        <taxon>Vertebrata</taxon>
        <taxon>Euteleostomi</taxon>
        <taxon>Coelacanthiformes</taxon>
        <taxon>Coelacanthidae</taxon>
        <taxon>Latimeria</taxon>
    </lineage>
</organism>
<dbReference type="FunFam" id="3.30.160.60:FF:000495">
    <property type="entry name" value="zinc finger protein 668"/>
    <property type="match status" value="1"/>
</dbReference>
<dbReference type="FunFam" id="3.30.160.60:FF:000671">
    <property type="entry name" value="Zinc finger protein 26"/>
    <property type="match status" value="1"/>
</dbReference>
<evidence type="ECO:0000256" key="9">
    <source>
        <dbReference type="ARBA" id="ARBA00023242"/>
    </source>
</evidence>
<feature type="domain" description="C2H2-type" evidence="12">
    <location>
        <begin position="200"/>
        <end position="239"/>
    </location>
</feature>
<dbReference type="PANTHER" id="PTHR47772">
    <property type="entry name" value="ZINC FINGER PROTEIN 200"/>
    <property type="match status" value="1"/>
</dbReference>
<keyword evidence="9" id="KW-0539">Nucleus</keyword>
<dbReference type="Ensembl" id="ENSLACT00000003426.1">
    <property type="protein sequence ID" value="ENSLACP00000003396.1"/>
    <property type="gene ID" value="ENSLACG00000003033.1"/>
</dbReference>
<dbReference type="HOGENOM" id="CLU_002678_15_0_1"/>
<proteinExistence type="predicted"/>
<name>H3A175_LATCH</name>
<dbReference type="SUPFAM" id="SSF57667">
    <property type="entry name" value="beta-beta-alpha zinc fingers"/>
    <property type="match status" value="6"/>
</dbReference>
<dbReference type="PROSITE" id="PS50157">
    <property type="entry name" value="ZINC_FINGER_C2H2_2"/>
    <property type="match status" value="7"/>
</dbReference>
<reference evidence="13" key="3">
    <citation type="submission" date="2025-09" db="UniProtKB">
        <authorList>
            <consortium name="Ensembl"/>
        </authorList>
    </citation>
    <scope>IDENTIFICATION</scope>
</reference>
<evidence type="ECO:0000256" key="7">
    <source>
        <dbReference type="ARBA" id="ARBA00023125"/>
    </source>
</evidence>
<evidence type="ECO:0000256" key="6">
    <source>
        <dbReference type="ARBA" id="ARBA00023015"/>
    </source>
</evidence>
<dbReference type="PROSITE" id="PS00028">
    <property type="entry name" value="ZINC_FINGER_C2H2_1"/>
    <property type="match status" value="6"/>
</dbReference>
<dbReference type="GO" id="GO:0008270">
    <property type="term" value="F:zinc ion binding"/>
    <property type="evidence" value="ECO:0007669"/>
    <property type="project" value="UniProtKB-KW"/>
</dbReference>
<dbReference type="FunFam" id="3.30.160.60:FF:000213">
    <property type="entry name" value="Zinc finger protein 624"/>
    <property type="match status" value="1"/>
</dbReference>
<evidence type="ECO:0000256" key="5">
    <source>
        <dbReference type="ARBA" id="ARBA00022833"/>
    </source>
</evidence>
<feature type="region of interest" description="Disordered" evidence="11">
    <location>
        <begin position="409"/>
        <end position="434"/>
    </location>
</feature>
<feature type="domain" description="C2H2-type" evidence="12">
    <location>
        <begin position="136"/>
        <end position="163"/>
    </location>
</feature>
<evidence type="ECO:0000256" key="8">
    <source>
        <dbReference type="ARBA" id="ARBA00023163"/>
    </source>
</evidence>
<keyword evidence="3" id="KW-0677">Repeat</keyword>
<dbReference type="Pfam" id="PF00096">
    <property type="entry name" value="zf-C2H2"/>
    <property type="match status" value="6"/>
</dbReference>
<dbReference type="AlphaFoldDB" id="H3A175"/>
<evidence type="ECO:0000313" key="13">
    <source>
        <dbReference type="Ensembl" id="ENSLACP00000003396.1"/>
    </source>
</evidence>
<keyword evidence="8" id="KW-0804">Transcription</keyword>
<feature type="domain" description="C2H2-type" evidence="12">
    <location>
        <begin position="22"/>
        <end position="49"/>
    </location>
</feature>
<feature type="domain" description="C2H2-type" evidence="12">
    <location>
        <begin position="281"/>
        <end position="308"/>
    </location>
</feature>
<feature type="domain" description="C2H2-type" evidence="12">
    <location>
        <begin position="240"/>
        <end position="280"/>
    </location>
</feature>
<dbReference type="InterPro" id="IPR036236">
    <property type="entry name" value="Znf_C2H2_sf"/>
</dbReference>
<evidence type="ECO:0000256" key="3">
    <source>
        <dbReference type="ARBA" id="ARBA00022737"/>
    </source>
</evidence>
<reference evidence="13" key="2">
    <citation type="submission" date="2025-08" db="UniProtKB">
        <authorList>
            <consortium name="Ensembl"/>
        </authorList>
    </citation>
    <scope>IDENTIFICATION</scope>
</reference>
<evidence type="ECO:0000313" key="14">
    <source>
        <dbReference type="Proteomes" id="UP000008672"/>
    </source>
</evidence>
<keyword evidence="7" id="KW-0238">DNA-binding</keyword>
<feature type="region of interest" description="Disordered" evidence="11">
    <location>
        <begin position="303"/>
        <end position="328"/>
    </location>
</feature>
<keyword evidence="5" id="KW-0862">Zinc</keyword>
<evidence type="ECO:0000256" key="2">
    <source>
        <dbReference type="ARBA" id="ARBA00022723"/>
    </source>
</evidence>
<reference evidence="14" key="1">
    <citation type="submission" date="2011-08" db="EMBL/GenBank/DDBJ databases">
        <title>The draft genome of Latimeria chalumnae.</title>
        <authorList>
            <person name="Di Palma F."/>
            <person name="Alfoldi J."/>
            <person name="Johnson J."/>
            <person name="Berlin A."/>
            <person name="Gnerre S."/>
            <person name="Jaffe D."/>
            <person name="MacCallum I."/>
            <person name="Young S."/>
            <person name="Walker B.J."/>
            <person name="Lander E."/>
            <person name="Lindblad-Toh K."/>
        </authorList>
    </citation>
    <scope>NUCLEOTIDE SEQUENCE [LARGE SCALE GENOMIC DNA]</scope>
    <source>
        <strain evidence="14">Wild caught</strain>
    </source>
</reference>
<accession>H3A175</accession>
<feature type="compositionally biased region" description="Polar residues" evidence="11">
    <location>
        <begin position="304"/>
        <end position="321"/>
    </location>
</feature>
<dbReference type="GeneTree" id="ENSGT00910000144307"/>
<evidence type="ECO:0000259" key="12">
    <source>
        <dbReference type="PROSITE" id="PS50157"/>
    </source>
</evidence>
<dbReference type="Bgee" id="ENSLACG00000003033">
    <property type="expression patterns" value="Expressed in chordate pharynx and 6 other cell types or tissues"/>
</dbReference>
<dbReference type="InParanoid" id="H3A175"/>
<dbReference type="FunFam" id="3.30.160.60:FF:002343">
    <property type="entry name" value="Zinc finger protein 33A"/>
    <property type="match status" value="1"/>
</dbReference>
<evidence type="ECO:0000256" key="4">
    <source>
        <dbReference type="ARBA" id="ARBA00022771"/>
    </source>
</evidence>
<dbReference type="PANTHER" id="PTHR47772:SF12">
    <property type="entry name" value="RB-ASSOCIATED KRAB ZINC FINGER-RELATED"/>
    <property type="match status" value="1"/>
</dbReference>
<evidence type="ECO:0000256" key="1">
    <source>
        <dbReference type="ARBA" id="ARBA00004123"/>
    </source>
</evidence>
<dbReference type="FunCoup" id="H3A175">
    <property type="interactions" value="121"/>
</dbReference>
<dbReference type="GO" id="GO:0003677">
    <property type="term" value="F:DNA binding"/>
    <property type="evidence" value="ECO:0007669"/>
    <property type="project" value="UniProtKB-KW"/>
</dbReference>
<dbReference type="EMBL" id="AFYH01213310">
    <property type="status" value="NOT_ANNOTATED_CDS"/>
    <property type="molecule type" value="Genomic_DNA"/>
</dbReference>
<evidence type="ECO:0000256" key="10">
    <source>
        <dbReference type="PROSITE-ProRule" id="PRU00042"/>
    </source>
</evidence>
<dbReference type="eggNOG" id="KOG1721">
    <property type="taxonomic scope" value="Eukaryota"/>
</dbReference>
<sequence>SFTHSSNLLLHQRTHAGARGQHKCDVCGRAFVSEAYLQKHLQCHVIEQAYIQAETEVFLASTASAEVVETVEMLFKCGSCEETFKNEELLQSHQQVHAQPEAKEERSYACTTCGKSFKNASGLSRHQHSHSSERPFKCSICEKTFVQLSNLLVHQRTHPAEQQLIQAEAEVTFPQSSEASGPPIPAEVTVPANNGLDRPYKCTVCPKAFKGSSGLRYHMRVKRSSLLSIHQRVHTGVRAFKCAECGLTFKWSSHYQYHLRPFTHSSNLQLHQRTHSSERPFRCNVCGKGFVMSSYLQRHLRTHLGQSGNNNDGGSAPQSSPAMPVLGPTLNVELANPQAAPSSQNFFLVQTSQGLQLIPSAQQNTQRFILLSPPQVVPKPAPVQNTGGLIIFSNSGQGVTMQGTPVVPKNVQKRSRAKKPVAPPPPARQNLIFVPSPAGQSATNLQIQTLPTGPRPGPNVVVLQNVGEPEVQNVHLQAVASGTGVSSAEEENVILVHNTQGGELLQAEAEQSSDGLQDMEEVQDVRIETVQTDEGVQNIIVLQNADGKQTRLCLQEVEGLQTAPELQNLQLQAAPEAPGSQKLLIIRGTQGEQTLQLMEGLPAGQSLQLVQAPPSSSTGVANLHGIPGAHGGQNMQMLQLVANPAPVMQSPQGLSTIQVVQTVPSVQLVHTF</sequence>
<gene>
    <name evidence="13" type="primary">ZNF628</name>
</gene>
<feature type="domain" description="C2H2-type" evidence="12">
    <location>
        <begin position="108"/>
        <end position="135"/>
    </location>
</feature>
<feature type="domain" description="C2H2-type" evidence="12">
    <location>
        <begin position="75"/>
        <end position="102"/>
    </location>
</feature>
<evidence type="ECO:0000256" key="11">
    <source>
        <dbReference type="SAM" id="MobiDB-lite"/>
    </source>
</evidence>
<keyword evidence="2" id="KW-0479">Metal-binding</keyword>
<comment type="subcellular location">
    <subcellularLocation>
        <location evidence="1">Nucleus</location>
    </subcellularLocation>
</comment>
<dbReference type="SMART" id="SM00355">
    <property type="entry name" value="ZnF_C2H2"/>
    <property type="match status" value="7"/>
</dbReference>
<keyword evidence="6" id="KW-0805">Transcription regulation</keyword>
<keyword evidence="14" id="KW-1185">Reference proteome</keyword>
<dbReference type="InterPro" id="IPR050636">
    <property type="entry name" value="C2H2-ZF_domain-containing"/>
</dbReference>
<dbReference type="Gene3D" id="3.30.160.60">
    <property type="entry name" value="Classic Zinc Finger"/>
    <property type="match status" value="6"/>
</dbReference>
<protein>
    <submittedName>
        <fullName evidence="13">Zinc finger protein 628</fullName>
    </submittedName>
</protein>